<organism evidence="3 4">
    <name type="scientific">Splendidivirga corallicola</name>
    <dbReference type="NCBI Taxonomy" id="3051826"/>
    <lineage>
        <taxon>Bacteria</taxon>
        <taxon>Pseudomonadati</taxon>
        <taxon>Bacteroidota</taxon>
        <taxon>Cytophagia</taxon>
        <taxon>Cytophagales</taxon>
        <taxon>Splendidivirgaceae</taxon>
        <taxon>Splendidivirga</taxon>
    </lineage>
</organism>
<keyword evidence="4" id="KW-1185">Reference proteome</keyword>
<keyword evidence="1" id="KW-0802">TPR repeat</keyword>
<dbReference type="InterPro" id="IPR011990">
    <property type="entry name" value="TPR-like_helical_dom_sf"/>
</dbReference>
<dbReference type="InterPro" id="IPR019734">
    <property type="entry name" value="TPR_rpt"/>
</dbReference>
<keyword evidence="2" id="KW-0812">Transmembrane</keyword>
<keyword evidence="2" id="KW-1133">Transmembrane helix</keyword>
<sequence length="245" mass="28321">MKDSKVDFDEIARYLRGQMDEKDRMAFEEKLNNDPEFAKQVDLDKVLLEGMQLHYKSSLKQRLRDLDKSVSLNKRNFSLFYKSISIAAGISLIFVVVYMLFLQGPNTEKLYGTYFKPYYNIADGYERSGDANTSEDPFKLYEQGAYKQASEVFETLLETNKDDYMLIFYNGLSYLNSGNASQAIGHLASVADQSELAIHEPAIWYLGLAYLKENQLEEAKEVFQNIVETEKSYQHQAKEILRELN</sequence>
<comment type="caution">
    <text evidence="3">The sequence shown here is derived from an EMBL/GenBank/DDBJ whole genome shotgun (WGS) entry which is preliminary data.</text>
</comment>
<evidence type="ECO:0000313" key="4">
    <source>
        <dbReference type="Proteomes" id="UP001172082"/>
    </source>
</evidence>
<protein>
    <submittedName>
        <fullName evidence="3">Tetratricopeptide repeat protein</fullName>
    </submittedName>
</protein>
<dbReference type="Gene3D" id="1.25.40.10">
    <property type="entry name" value="Tetratricopeptide repeat domain"/>
    <property type="match status" value="1"/>
</dbReference>
<reference evidence="3" key="1">
    <citation type="submission" date="2023-06" db="EMBL/GenBank/DDBJ databases">
        <title>Genomic of Parafulvivirga corallium.</title>
        <authorList>
            <person name="Wang G."/>
        </authorList>
    </citation>
    <scope>NUCLEOTIDE SEQUENCE</scope>
    <source>
        <strain evidence="3">BMA10</strain>
    </source>
</reference>
<dbReference type="EMBL" id="JAUJEA010000001">
    <property type="protein sequence ID" value="MDN5200269.1"/>
    <property type="molecule type" value="Genomic_DNA"/>
</dbReference>
<dbReference type="RefSeq" id="WP_346750294.1">
    <property type="nucleotide sequence ID" value="NZ_JAUJEA010000001.1"/>
</dbReference>
<feature type="repeat" description="TPR" evidence="1">
    <location>
        <begin position="200"/>
        <end position="233"/>
    </location>
</feature>
<keyword evidence="2" id="KW-0472">Membrane</keyword>
<name>A0ABT8KHT9_9BACT</name>
<proteinExistence type="predicted"/>
<dbReference type="Proteomes" id="UP001172082">
    <property type="component" value="Unassembled WGS sequence"/>
</dbReference>
<dbReference type="PROSITE" id="PS50005">
    <property type="entry name" value="TPR"/>
    <property type="match status" value="1"/>
</dbReference>
<accession>A0ABT8KHT9</accession>
<gene>
    <name evidence="3" type="ORF">QQ008_02830</name>
</gene>
<evidence type="ECO:0000256" key="2">
    <source>
        <dbReference type="SAM" id="Phobius"/>
    </source>
</evidence>
<dbReference type="SUPFAM" id="SSF48452">
    <property type="entry name" value="TPR-like"/>
    <property type="match status" value="1"/>
</dbReference>
<dbReference type="Pfam" id="PF13174">
    <property type="entry name" value="TPR_6"/>
    <property type="match status" value="1"/>
</dbReference>
<evidence type="ECO:0000313" key="3">
    <source>
        <dbReference type="EMBL" id="MDN5200269.1"/>
    </source>
</evidence>
<evidence type="ECO:0000256" key="1">
    <source>
        <dbReference type="PROSITE-ProRule" id="PRU00339"/>
    </source>
</evidence>
<feature type="transmembrane region" description="Helical" evidence="2">
    <location>
        <begin position="79"/>
        <end position="101"/>
    </location>
</feature>